<dbReference type="RefSeq" id="WP_380121801.1">
    <property type="nucleotide sequence ID" value="NZ_JBHSIU010000046.1"/>
</dbReference>
<evidence type="ECO:0000313" key="3">
    <source>
        <dbReference type="Proteomes" id="UP001595912"/>
    </source>
</evidence>
<reference evidence="3" key="1">
    <citation type="journal article" date="2019" name="Int. J. Syst. Evol. Microbiol.">
        <title>The Global Catalogue of Microorganisms (GCM) 10K type strain sequencing project: providing services to taxonomists for standard genome sequencing and annotation.</title>
        <authorList>
            <consortium name="The Broad Institute Genomics Platform"/>
            <consortium name="The Broad Institute Genome Sequencing Center for Infectious Disease"/>
            <person name="Wu L."/>
            <person name="Ma J."/>
        </authorList>
    </citation>
    <scope>NUCLEOTIDE SEQUENCE [LARGE SCALE GENOMIC DNA]</scope>
    <source>
        <strain evidence="3">CGMCC 4.7152</strain>
    </source>
</reference>
<protein>
    <submittedName>
        <fullName evidence="2">DUF4132 domain-containing protein</fullName>
    </submittedName>
</protein>
<feature type="domain" description="DUF4132" evidence="1">
    <location>
        <begin position="439"/>
        <end position="618"/>
    </location>
</feature>
<dbReference type="EMBL" id="JBHSIU010000046">
    <property type="protein sequence ID" value="MFC5003092.1"/>
    <property type="molecule type" value="Genomic_DNA"/>
</dbReference>
<dbReference type="Pfam" id="PF13569">
    <property type="entry name" value="DUF4132"/>
    <property type="match status" value="1"/>
</dbReference>
<evidence type="ECO:0000259" key="1">
    <source>
        <dbReference type="Pfam" id="PF13569"/>
    </source>
</evidence>
<proteinExistence type="predicted"/>
<accession>A0ABV9W6Z1</accession>
<dbReference type="Proteomes" id="UP001595912">
    <property type="component" value="Unassembled WGS sequence"/>
</dbReference>
<dbReference type="InterPro" id="IPR025406">
    <property type="entry name" value="DUF4132"/>
</dbReference>
<comment type="caution">
    <text evidence="2">The sequence shown here is derived from an EMBL/GenBank/DDBJ whole genome shotgun (WGS) entry which is preliminary data.</text>
</comment>
<name>A0ABV9W6Z1_9ACTN</name>
<gene>
    <name evidence="2" type="ORF">ACFPIJ_35330</name>
</gene>
<keyword evidence="3" id="KW-1185">Reference proteome</keyword>
<evidence type="ECO:0000313" key="2">
    <source>
        <dbReference type="EMBL" id="MFC5003092.1"/>
    </source>
</evidence>
<sequence length="705" mass="75805">MTSGPDVLPGVFSTVLAWEDGERDRWWSRAAALEHGREQPDWGAAVARADDLSNLTPAQLSWLIVRGPESSARALLGKSLTLLRHGQRIDLDRVAVARFGLDALPLVLRDAGGDADRLGLLVLPFRGAEVATLVAGWLRHLGSARLWARLWLQRHADVAMRTLTPVAEGRPGRAQQQAEDALHFLEGASGVPSLFAVPAYATRKGRPPAWTRPDRLPELQRAGGGALPPDQVARVVEALSWSRLAGPPEPAPGSDGAVPVAVESSVATQPLVRPVEPEARERIAGCDAASLAAFGRAVLHEWVEDGAPAGEAWALLAQAHIGDDATMDVLAPLVRSWPALSRYARAIDGFAVLATAGTDTALRHLLAIEANMSGGTTNERASNYLAQAAARRGLSVTQLADRLAATHGLDTGVTLDYGPRVFTVVTDDHLTVRVLDPAGRPVARPPKPGVKDTNPDAYQRFLQLKKDLRATVAAQTTRLQRDLFTRRFRPARDLPAVVLPHPVLGPLARRLLWGEYDQRRGLVRALRVAEDGTFADLHDTTATVDGDAQLGLVHPADLGPDLAHWVQLGTDYEILPPFAQLHRPVVTLTEAERAATSLTGFGPLPTGRALELVHRRAWRGNGSSFVPSQPHTQLAHDLPDGLSLLVEITPGADSPFDPSSDQQVTEIWLDDAWSDHLQLARHIPMGAADPAALSELLVELRGGSA</sequence>
<organism evidence="2 3">
    <name type="scientific">Dactylosporangium cerinum</name>
    <dbReference type="NCBI Taxonomy" id="1434730"/>
    <lineage>
        <taxon>Bacteria</taxon>
        <taxon>Bacillati</taxon>
        <taxon>Actinomycetota</taxon>
        <taxon>Actinomycetes</taxon>
        <taxon>Micromonosporales</taxon>
        <taxon>Micromonosporaceae</taxon>
        <taxon>Dactylosporangium</taxon>
    </lineage>
</organism>